<name>A0ABN6MYB3_9BACT</name>
<proteinExistence type="predicted"/>
<sequence>MKDFHCRDAGMKCDFVARGSSDREILDQAGRHAQQAHNLPMTKDLEGRVLGLIHDEDSDAHRQSMGSMIP</sequence>
<dbReference type="EMBL" id="AP025591">
    <property type="protein sequence ID" value="BDG05944.1"/>
    <property type="molecule type" value="Genomic_DNA"/>
</dbReference>
<evidence type="ECO:0008006" key="3">
    <source>
        <dbReference type="Google" id="ProtNLM"/>
    </source>
</evidence>
<organism evidence="1 2">
    <name type="scientific">Anaeromyxobacter oryzae</name>
    <dbReference type="NCBI Taxonomy" id="2918170"/>
    <lineage>
        <taxon>Bacteria</taxon>
        <taxon>Pseudomonadati</taxon>
        <taxon>Myxococcota</taxon>
        <taxon>Myxococcia</taxon>
        <taxon>Myxococcales</taxon>
        <taxon>Cystobacterineae</taxon>
        <taxon>Anaeromyxobacteraceae</taxon>
        <taxon>Anaeromyxobacter</taxon>
    </lineage>
</organism>
<protein>
    <recommendedName>
        <fullName evidence="3">DUF1059 domain-containing protein</fullName>
    </recommendedName>
</protein>
<evidence type="ECO:0000313" key="2">
    <source>
        <dbReference type="Proteomes" id="UP001162891"/>
    </source>
</evidence>
<dbReference type="Pfam" id="PF06348">
    <property type="entry name" value="DUF1059"/>
    <property type="match status" value="1"/>
</dbReference>
<accession>A0ABN6MYB3</accession>
<dbReference type="Proteomes" id="UP001162891">
    <property type="component" value="Chromosome"/>
</dbReference>
<gene>
    <name evidence="1" type="ORF">AMOR_49400</name>
</gene>
<dbReference type="InterPro" id="IPR009409">
    <property type="entry name" value="DUF1059"/>
</dbReference>
<reference evidence="2" key="1">
    <citation type="journal article" date="2022" name="Int. J. Syst. Evol. Microbiol.">
        <title>Anaeromyxobacter oryzae sp. nov., Anaeromyxobacter diazotrophicus sp. nov. and Anaeromyxobacter paludicola sp. nov., isolated from paddy soils.</title>
        <authorList>
            <person name="Itoh H."/>
            <person name="Xu Z."/>
            <person name="Mise K."/>
            <person name="Masuda Y."/>
            <person name="Ushijima N."/>
            <person name="Hayakawa C."/>
            <person name="Shiratori Y."/>
            <person name="Senoo K."/>
        </authorList>
    </citation>
    <scope>NUCLEOTIDE SEQUENCE [LARGE SCALE GENOMIC DNA]</scope>
    <source>
        <strain evidence="2">Red232</strain>
    </source>
</reference>
<dbReference type="RefSeq" id="WP_248355146.1">
    <property type="nucleotide sequence ID" value="NZ_AP025591.1"/>
</dbReference>
<keyword evidence="2" id="KW-1185">Reference proteome</keyword>
<evidence type="ECO:0000313" key="1">
    <source>
        <dbReference type="EMBL" id="BDG05944.1"/>
    </source>
</evidence>